<gene>
    <name evidence="1" type="ORF">ACH5RR_016622</name>
</gene>
<proteinExistence type="predicted"/>
<dbReference type="EMBL" id="JBJUIK010000007">
    <property type="protein sequence ID" value="KAL3523788.1"/>
    <property type="molecule type" value="Genomic_DNA"/>
</dbReference>
<name>A0ABD3A223_9GENT</name>
<evidence type="ECO:0000313" key="1">
    <source>
        <dbReference type="EMBL" id="KAL3523788.1"/>
    </source>
</evidence>
<protein>
    <submittedName>
        <fullName evidence="1">Uncharacterized protein</fullName>
    </submittedName>
</protein>
<comment type="caution">
    <text evidence="1">The sequence shown here is derived from an EMBL/GenBank/DDBJ whole genome shotgun (WGS) entry which is preliminary data.</text>
</comment>
<dbReference type="AlphaFoldDB" id="A0ABD3A223"/>
<organism evidence="1 2">
    <name type="scientific">Cinchona calisaya</name>
    <dbReference type="NCBI Taxonomy" id="153742"/>
    <lineage>
        <taxon>Eukaryota</taxon>
        <taxon>Viridiplantae</taxon>
        <taxon>Streptophyta</taxon>
        <taxon>Embryophyta</taxon>
        <taxon>Tracheophyta</taxon>
        <taxon>Spermatophyta</taxon>
        <taxon>Magnoliopsida</taxon>
        <taxon>eudicotyledons</taxon>
        <taxon>Gunneridae</taxon>
        <taxon>Pentapetalae</taxon>
        <taxon>asterids</taxon>
        <taxon>lamiids</taxon>
        <taxon>Gentianales</taxon>
        <taxon>Rubiaceae</taxon>
        <taxon>Cinchonoideae</taxon>
        <taxon>Cinchoneae</taxon>
        <taxon>Cinchona</taxon>
    </lineage>
</organism>
<reference evidence="1 2" key="1">
    <citation type="submission" date="2024-11" db="EMBL/GenBank/DDBJ databases">
        <title>A near-complete genome assembly of Cinchona calisaya.</title>
        <authorList>
            <person name="Lian D.C."/>
            <person name="Zhao X.W."/>
            <person name="Wei L."/>
        </authorList>
    </citation>
    <scope>NUCLEOTIDE SEQUENCE [LARGE SCALE GENOMIC DNA]</scope>
    <source>
        <tissue evidence="1">Nenye</tissue>
    </source>
</reference>
<evidence type="ECO:0000313" key="2">
    <source>
        <dbReference type="Proteomes" id="UP001630127"/>
    </source>
</evidence>
<sequence>MFYTKWVSQPNYLDRPLDYLALLLKSFDKRLGFRRLGVLEAFWHLKTSNQEYAEVELLFVSIHVDGRCKDFMGCLSSYYYTSSSGYDEMTKNHLLGSEMTF</sequence>
<accession>A0ABD3A223</accession>
<keyword evidence="2" id="KW-1185">Reference proteome</keyword>
<dbReference type="Proteomes" id="UP001630127">
    <property type="component" value="Unassembled WGS sequence"/>
</dbReference>